<dbReference type="SMART" id="SM00355">
    <property type="entry name" value="ZnF_C2H2"/>
    <property type="match status" value="10"/>
</dbReference>
<feature type="compositionally biased region" description="Polar residues" evidence="12">
    <location>
        <begin position="1"/>
        <end position="11"/>
    </location>
</feature>
<feature type="domain" description="C2H2-type" evidence="13">
    <location>
        <begin position="533"/>
        <end position="560"/>
    </location>
</feature>
<keyword evidence="7" id="KW-0805">Transcription regulation</keyword>
<keyword evidence="9" id="KW-0804">Transcription</keyword>
<dbReference type="AlphaFoldDB" id="A0A7M7NL72"/>
<feature type="domain" description="C2H2-type" evidence="13">
    <location>
        <begin position="421"/>
        <end position="448"/>
    </location>
</feature>
<dbReference type="FunFam" id="3.30.160.60:FF:000100">
    <property type="entry name" value="Zinc finger 45-like"/>
    <property type="match status" value="1"/>
</dbReference>
<dbReference type="GO" id="GO:0000977">
    <property type="term" value="F:RNA polymerase II transcription regulatory region sequence-specific DNA binding"/>
    <property type="evidence" value="ECO:0000318"/>
    <property type="project" value="GO_Central"/>
</dbReference>
<proteinExistence type="inferred from homology"/>
<feature type="domain" description="C2H2-type" evidence="13">
    <location>
        <begin position="449"/>
        <end position="476"/>
    </location>
</feature>
<evidence type="ECO:0000256" key="8">
    <source>
        <dbReference type="ARBA" id="ARBA00023125"/>
    </source>
</evidence>
<dbReference type="FunFam" id="3.30.160.60:FF:001049">
    <property type="entry name" value="zinc finger protein 319"/>
    <property type="match status" value="1"/>
</dbReference>
<dbReference type="FunFam" id="3.30.160.60:FF:001235">
    <property type="entry name" value="Si:ch211-119o8.6"/>
    <property type="match status" value="1"/>
</dbReference>
<evidence type="ECO:0000256" key="4">
    <source>
        <dbReference type="ARBA" id="ARBA00022737"/>
    </source>
</evidence>
<dbReference type="FunFam" id="3.30.160.60:FF:000710">
    <property type="entry name" value="Zinc finger protein 768"/>
    <property type="match status" value="1"/>
</dbReference>
<evidence type="ECO:0000313" key="14">
    <source>
        <dbReference type="EnsemblMetazoa" id="XP_030837259"/>
    </source>
</evidence>
<dbReference type="InterPro" id="IPR050527">
    <property type="entry name" value="Snail/Krueppel_Znf"/>
</dbReference>
<feature type="domain" description="C2H2-type" evidence="13">
    <location>
        <begin position="281"/>
        <end position="308"/>
    </location>
</feature>
<feature type="domain" description="C2H2-type" evidence="13">
    <location>
        <begin position="337"/>
        <end position="364"/>
    </location>
</feature>
<keyword evidence="10" id="KW-0539">Nucleus</keyword>
<dbReference type="Gene3D" id="3.30.160.60">
    <property type="entry name" value="Classic Zinc Finger"/>
    <property type="match status" value="10"/>
</dbReference>
<feature type="region of interest" description="Disordered" evidence="12">
    <location>
        <begin position="1"/>
        <end position="85"/>
    </location>
</feature>
<dbReference type="FunFam" id="3.30.160.60:FF:000290">
    <property type="entry name" value="Zinc finger protein 697 isoform X1"/>
    <property type="match status" value="1"/>
</dbReference>
<dbReference type="FunFam" id="3.30.160.60:FF:000508">
    <property type="entry name" value="Myeloid zinc finger 1"/>
    <property type="match status" value="1"/>
</dbReference>
<dbReference type="EnsemblMetazoa" id="XM_030981399">
    <property type="protein sequence ID" value="XP_030837259"/>
    <property type="gene ID" value="LOC100888229"/>
</dbReference>
<dbReference type="Pfam" id="PF00096">
    <property type="entry name" value="zf-C2H2"/>
    <property type="match status" value="8"/>
</dbReference>
<dbReference type="OMA" id="MASLRCH"/>
<dbReference type="FunFam" id="3.30.160.60:FF:000912">
    <property type="entry name" value="Zinc finger protein 660"/>
    <property type="match status" value="1"/>
</dbReference>
<dbReference type="RefSeq" id="XP_030837259.1">
    <property type="nucleotide sequence ID" value="XM_030981399.1"/>
</dbReference>
<dbReference type="GeneID" id="100888229"/>
<protein>
    <recommendedName>
        <fullName evidence="13">C2H2-type domain-containing protein</fullName>
    </recommendedName>
</protein>
<dbReference type="GO" id="GO:0000981">
    <property type="term" value="F:DNA-binding transcription factor activity, RNA polymerase II-specific"/>
    <property type="evidence" value="ECO:0000318"/>
    <property type="project" value="GO_Central"/>
</dbReference>
<evidence type="ECO:0000256" key="1">
    <source>
        <dbReference type="ARBA" id="ARBA00004123"/>
    </source>
</evidence>
<feature type="domain" description="C2H2-type" evidence="13">
    <location>
        <begin position="393"/>
        <end position="420"/>
    </location>
</feature>
<accession>A0A7M7NL72</accession>
<evidence type="ECO:0000256" key="6">
    <source>
        <dbReference type="ARBA" id="ARBA00022833"/>
    </source>
</evidence>
<evidence type="ECO:0000256" key="9">
    <source>
        <dbReference type="ARBA" id="ARBA00023163"/>
    </source>
</evidence>
<keyword evidence="5 11" id="KW-0863">Zinc-finger</keyword>
<evidence type="ECO:0000256" key="12">
    <source>
        <dbReference type="SAM" id="MobiDB-lite"/>
    </source>
</evidence>
<dbReference type="GO" id="GO:0005634">
    <property type="term" value="C:nucleus"/>
    <property type="evidence" value="ECO:0000318"/>
    <property type="project" value="GO_Central"/>
</dbReference>
<feature type="domain" description="C2H2-type" evidence="13">
    <location>
        <begin position="309"/>
        <end position="336"/>
    </location>
</feature>
<dbReference type="OrthoDB" id="427030at2759"/>
<dbReference type="InterPro" id="IPR013087">
    <property type="entry name" value="Znf_C2H2_type"/>
</dbReference>
<dbReference type="SUPFAM" id="SSF57667">
    <property type="entry name" value="beta-beta-alpha zinc fingers"/>
    <property type="match status" value="5"/>
</dbReference>
<feature type="domain" description="C2H2-type" evidence="13">
    <location>
        <begin position="365"/>
        <end position="392"/>
    </location>
</feature>
<feature type="domain" description="C2H2-type" evidence="13">
    <location>
        <begin position="505"/>
        <end position="532"/>
    </location>
</feature>
<keyword evidence="4" id="KW-0677">Repeat</keyword>
<evidence type="ECO:0000313" key="15">
    <source>
        <dbReference type="Proteomes" id="UP000007110"/>
    </source>
</evidence>
<sequence>MSGITANQPVSCSPPGQLDTQTGRTSVGDGHGFGSSTEEQNSQDSCAGVQLHAPALNSRRTPPDWIPCEPPYGEREAPGASTTMMQESQVALQDLDGPSTQETEENMVSNTCEKTPDQKPWIIENKGKHILMPQREKHSGGIKSISHKTRVSIFHPEDLLSRDGKKASALERRYFYGSQASDTNHLMKDGLGARQFQSQHVSDANPRSPANDMVQVNGRESLDVKPSTKGVTMIRESGIAVHCQVDLVSKENKETNALEGTSCQRPQNHCASAMASLNEEEQLSQCKICLKSSIHLKSHMKVHTSERPFKCSVCDKGFIERRHLKSHMRSHTGEKPFACSVCQKAFSQPTHLTYHLRTHTGIKPFSCETCGRSFGRKRDLTVHMRIHTGERPFACKLCDKTCSTQRSLTLHMRGHTGERPYSCTVCPKTYTSKSNLIKHVRMHTGEKPYQCWVCHKEFRAGSDLTYHLRTHTGIRPFSCETCGKSFSRKGDMTVHMRIHTGESAFACKLCDKTCSTQRNLTVHMRVHTGERPYSCTLCRKTYRWKSDLTKHVHMHTGEKPYKCGVCLKEYSSDRYLPKHVCAPKTTSMATD</sequence>
<dbReference type="PROSITE" id="PS50157">
    <property type="entry name" value="ZINC_FINGER_C2H2_2"/>
    <property type="match status" value="10"/>
</dbReference>
<dbReference type="FunFam" id="3.30.160.60:FF:003532">
    <property type="match status" value="1"/>
</dbReference>
<dbReference type="InterPro" id="IPR036236">
    <property type="entry name" value="Znf_C2H2_sf"/>
</dbReference>
<dbReference type="GO" id="GO:0042802">
    <property type="term" value="F:identical protein binding"/>
    <property type="evidence" value="ECO:0007669"/>
    <property type="project" value="UniProtKB-ARBA"/>
</dbReference>
<evidence type="ECO:0000256" key="3">
    <source>
        <dbReference type="ARBA" id="ARBA00022723"/>
    </source>
</evidence>
<evidence type="ECO:0000256" key="5">
    <source>
        <dbReference type="ARBA" id="ARBA00022771"/>
    </source>
</evidence>
<dbReference type="PANTHER" id="PTHR24388:SF54">
    <property type="entry name" value="PROTEIN ESCARGOT"/>
    <property type="match status" value="1"/>
</dbReference>
<keyword evidence="6" id="KW-0862">Zinc</keyword>
<dbReference type="KEGG" id="spu:100888229"/>
<keyword evidence="3" id="KW-0479">Metal-binding</keyword>
<dbReference type="PROSITE" id="PS00028">
    <property type="entry name" value="ZINC_FINGER_C2H2_1"/>
    <property type="match status" value="9"/>
</dbReference>
<dbReference type="FunFam" id="3.30.160.60:FF:002343">
    <property type="entry name" value="Zinc finger protein 33A"/>
    <property type="match status" value="1"/>
</dbReference>
<dbReference type="GO" id="GO:0008270">
    <property type="term" value="F:zinc ion binding"/>
    <property type="evidence" value="ECO:0007669"/>
    <property type="project" value="UniProtKB-KW"/>
</dbReference>
<feature type="compositionally biased region" description="Polar residues" evidence="12">
    <location>
        <begin position="34"/>
        <end position="45"/>
    </location>
</feature>
<comment type="similarity">
    <text evidence="2">Belongs to the krueppel C2H2-type zinc-finger protein family.</text>
</comment>
<dbReference type="RefSeq" id="XP_030837253.1">
    <property type="nucleotide sequence ID" value="XM_030981393.1"/>
</dbReference>
<reference evidence="15" key="1">
    <citation type="submission" date="2015-02" db="EMBL/GenBank/DDBJ databases">
        <title>Genome sequencing for Strongylocentrotus purpuratus.</title>
        <authorList>
            <person name="Murali S."/>
            <person name="Liu Y."/>
            <person name="Vee V."/>
            <person name="English A."/>
            <person name="Wang M."/>
            <person name="Skinner E."/>
            <person name="Han Y."/>
            <person name="Muzny D.M."/>
            <person name="Worley K.C."/>
            <person name="Gibbs R.A."/>
        </authorList>
    </citation>
    <scope>NUCLEOTIDE SEQUENCE</scope>
</reference>
<reference evidence="14" key="2">
    <citation type="submission" date="2021-01" db="UniProtKB">
        <authorList>
            <consortium name="EnsemblMetazoa"/>
        </authorList>
    </citation>
    <scope>IDENTIFICATION</scope>
</reference>
<dbReference type="EnsemblMetazoa" id="XM_030981393">
    <property type="protein sequence ID" value="XP_030837253"/>
    <property type="gene ID" value="LOC100888229"/>
</dbReference>
<dbReference type="PANTHER" id="PTHR24388">
    <property type="entry name" value="ZINC FINGER PROTEIN"/>
    <property type="match status" value="1"/>
</dbReference>
<organism evidence="14 15">
    <name type="scientific">Strongylocentrotus purpuratus</name>
    <name type="common">Purple sea urchin</name>
    <dbReference type="NCBI Taxonomy" id="7668"/>
    <lineage>
        <taxon>Eukaryota</taxon>
        <taxon>Metazoa</taxon>
        <taxon>Echinodermata</taxon>
        <taxon>Eleutherozoa</taxon>
        <taxon>Echinozoa</taxon>
        <taxon>Echinoidea</taxon>
        <taxon>Euechinoidea</taxon>
        <taxon>Echinacea</taxon>
        <taxon>Camarodonta</taxon>
        <taxon>Echinidea</taxon>
        <taxon>Strongylocentrotidae</taxon>
        <taxon>Strongylocentrotus</taxon>
    </lineage>
</organism>
<evidence type="ECO:0000256" key="2">
    <source>
        <dbReference type="ARBA" id="ARBA00006991"/>
    </source>
</evidence>
<dbReference type="GO" id="GO:0006357">
    <property type="term" value="P:regulation of transcription by RNA polymerase II"/>
    <property type="evidence" value="ECO:0000318"/>
    <property type="project" value="GO_Central"/>
</dbReference>
<evidence type="ECO:0000256" key="11">
    <source>
        <dbReference type="PROSITE-ProRule" id="PRU00042"/>
    </source>
</evidence>
<evidence type="ECO:0000256" key="10">
    <source>
        <dbReference type="ARBA" id="ARBA00023242"/>
    </source>
</evidence>
<keyword evidence="15" id="KW-1185">Reference proteome</keyword>
<dbReference type="Proteomes" id="UP000007110">
    <property type="component" value="Unassembled WGS sequence"/>
</dbReference>
<evidence type="ECO:0000256" key="7">
    <source>
        <dbReference type="ARBA" id="ARBA00023015"/>
    </source>
</evidence>
<comment type="subcellular location">
    <subcellularLocation>
        <location evidence="1">Nucleus</location>
    </subcellularLocation>
</comment>
<name>A0A7M7NL72_STRPU</name>
<dbReference type="InParanoid" id="A0A7M7NL72"/>
<feature type="domain" description="C2H2-type" evidence="13">
    <location>
        <begin position="477"/>
        <end position="504"/>
    </location>
</feature>
<evidence type="ECO:0000259" key="13">
    <source>
        <dbReference type="PROSITE" id="PS50157"/>
    </source>
</evidence>
<dbReference type="FunFam" id="3.30.160.60:FF:000030">
    <property type="entry name" value="Zinc finger protein 628"/>
    <property type="match status" value="1"/>
</dbReference>
<keyword evidence="8" id="KW-0238">DNA-binding</keyword>